<keyword evidence="3" id="KW-0732">Signal</keyword>
<evidence type="ECO:0000256" key="1">
    <source>
        <dbReference type="ARBA" id="ARBA00004442"/>
    </source>
</evidence>
<feature type="domain" description="RagB/SusD" evidence="6">
    <location>
        <begin position="387"/>
        <end position="602"/>
    </location>
</feature>
<organism evidence="8 9">
    <name type="scientific">Mucilaginibacter jinjuensis</name>
    <dbReference type="NCBI Taxonomy" id="1176721"/>
    <lineage>
        <taxon>Bacteria</taxon>
        <taxon>Pseudomonadati</taxon>
        <taxon>Bacteroidota</taxon>
        <taxon>Sphingobacteriia</taxon>
        <taxon>Sphingobacteriales</taxon>
        <taxon>Sphingobacteriaceae</taxon>
        <taxon>Mucilaginibacter</taxon>
    </lineage>
</organism>
<keyword evidence="4" id="KW-0472">Membrane</keyword>
<protein>
    <submittedName>
        <fullName evidence="8">RagB/SusD family nutrient uptake outer membrane protein</fullName>
    </submittedName>
</protein>
<reference evidence="8 9" key="1">
    <citation type="submission" date="2023-02" db="EMBL/GenBank/DDBJ databases">
        <title>Genome sequence of Mucilaginibacter jinjuensis strain KACC 16571.</title>
        <authorList>
            <person name="Kim S."/>
            <person name="Heo J."/>
            <person name="Kwon S.-W."/>
        </authorList>
    </citation>
    <scope>NUCLEOTIDE SEQUENCE [LARGE SCALE GENOMIC DNA]</scope>
    <source>
        <strain evidence="8 9">KACC 16571</strain>
    </source>
</reference>
<comment type="subcellular location">
    <subcellularLocation>
        <location evidence="1">Cell outer membrane</location>
    </subcellularLocation>
</comment>
<keyword evidence="9" id="KW-1185">Reference proteome</keyword>
<feature type="domain" description="SusD-like N-terminal" evidence="7">
    <location>
        <begin position="38"/>
        <end position="241"/>
    </location>
</feature>
<sequence>MTKKFYISALLAVSIFAGCKKSPLTTSDPSTYSANSYPATVSDLQSVLAAGYSNLRDQNLFGFFLLPKALSNATHTADAQYDGDASWNEMANTNLSITNAYSTGAYTSLFTGVKNCNVTLAAADKLSAGTLSANDKESVNYIRGQAYFLRAYYYMWLECLFGESYISSAGGGDKMGVPIYSSVPTSLAETQVARSSVKDVWAFIESDLKQSATLLKGKQWTGNDIGRVTEWAAKGLLGKAYVYTQDWTNAKTTLIDVIQNSGKTLMPFAKYSDAFDGNSANEFNEESLFELNVDADAKGNDYGIYGAKAANSTTIDGLVWPAWALGADGTENAASPLGYGNEAVHDKNITRFGYSIGYYNLVNNPAYTGSNPSYKNPQKIMDPAYRAQALAVRTNKTADPRLFVNTVQPWIDVVKPDGVTQYPAAKPNYFSGQVNTYGFSFRKYSPVNYNINNNGPADAWNYYLLRLADVYLLYAEACKNSGDNVNALEYLNKVKRRAYDLPINAASAIDYKSLTDQTSAINDPVLGNNPLYYERFAELFNEGHWWFDVCRWRIGQSEATYYVTALNLHGAKPAWSDSKSYVWPIPLTELNSNSKIKQNPGY</sequence>
<evidence type="ECO:0000256" key="5">
    <source>
        <dbReference type="ARBA" id="ARBA00023237"/>
    </source>
</evidence>
<evidence type="ECO:0000313" key="8">
    <source>
        <dbReference type="EMBL" id="WCT11858.1"/>
    </source>
</evidence>
<evidence type="ECO:0000259" key="7">
    <source>
        <dbReference type="Pfam" id="PF14322"/>
    </source>
</evidence>
<name>A0ABY7T7Z7_9SPHI</name>
<keyword evidence="5" id="KW-0998">Cell outer membrane</keyword>
<evidence type="ECO:0000313" key="9">
    <source>
        <dbReference type="Proteomes" id="UP001216139"/>
    </source>
</evidence>
<dbReference type="Pfam" id="PF14322">
    <property type="entry name" value="SusD-like_3"/>
    <property type="match status" value="1"/>
</dbReference>
<dbReference type="Gene3D" id="1.25.40.390">
    <property type="match status" value="1"/>
</dbReference>
<dbReference type="Proteomes" id="UP001216139">
    <property type="component" value="Chromosome"/>
</dbReference>
<evidence type="ECO:0000256" key="4">
    <source>
        <dbReference type="ARBA" id="ARBA00023136"/>
    </source>
</evidence>
<accession>A0ABY7T7Z7</accession>
<evidence type="ECO:0000256" key="2">
    <source>
        <dbReference type="ARBA" id="ARBA00006275"/>
    </source>
</evidence>
<dbReference type="RefSeq" id="WP_273630051.1">
    <property type="nucleotide sequence ID" value="NZ_CP117167.1"/>
</dbReference>
<dbReference type="InterPro" id="IPR011990">
    <property type="entry name" value="TPR-like_helical_dom_sf"/>
</dbReference>
<dbReference type="PROSITE" id="PS51257">
    <property type="entry name" value="PROKAR_LIPOPROTEIN"/>
    <property type="match status" value="1"/>
</dbReference>
<dbReference type="InterPro" id="IPR012944">
    <property type="entry name" value="SusD_RagB_dom"/>
</dbReference>
<evidence type="ECO:0000256" key="3">
    <source>
        <dbReference type="ARBA" id="ARBA00022729"/>
    </source>
</evidence>
<dbReference type="SUPFAM" id="SSF48452">
    <property type="entry name" value="TPR-like"/>
    <property type="match status" value="1"/>
</dbReference>
<dbReference type="InterPro" id="IPR033985">
    <property type="entry name" value="SusD-like_N"/>
</dbReference>
<evidence type="ECO:0000259" key="6">
    <source>
        <dbReference type="Pfam" id="PF07980"/>
    </source>
</evidence>
<comment type="similarity">
    <text evidence="2">Belongs to the SusD family.</text>
</comment>
<dbReference type="EMBL" id="CP117167">
    <property type="protein sequence ID" value="WCT11858.1"/>
    <property type="molecule type" value="Genomic_DNA"/>
</dbReference>
<gene>
    <name evidence="8" type="ORF">PQO05_24300</name>
</gene>
<dbReference type="Pfam" id="PF07980">
    <property type="entry name" value="SusD_RagB"/>
    <property type="match status" value="1"/>
</dbReference>
<proteinExistence type="inferred from homology"/>